<name>A0AA42QAZ9_ECTOL</name>
<gene>
    <name evidence="3" type="ORF">N5J11_14585</name>
</gene>
<dbReference type="Pfam" id="PF13304">
    <property type="entry name" value="AAA_21"/>
    <property type="match status" value="1"/>
</dbReference>
<dbReference type="InterPro" id="IPR038729">
    <property type="entry name" value="Rad50/SbcC_AAA"/>
</dbReference>
<dbReference type="CDD" id="cd00267">
    <property type="entry name" value="ABC_ATPase"/>
    <property type="match status" value="2"/>
</dbReference>
<reference evidence="3" key="1">
    <citation type="submission" date="2022-09" db="EMBL/GenBank/DDBJ databases">
        <title>Intensive care unit water sources are persistently colonized with multi-drug resistant bacteria and are the site of extensive horizontal gene transfer of antibiotic resistance genes.</title>
        <authorList>
            <person name="Diorio-Toth L."/>
        </authorList>
    </citation>
    <scope>NUCLEOTIDE SEQUENCE</scope>
    <source>
        <strain evidence="3">GD03704</strain>
    </source>
</reference>
<dbReference type="SUPFAM" id="SSF52540">
    <property type="entry name" value="P-loop containing nucleoside triphosphate hydrolases"/>
    <property type="match status" value="1"/>
</dbReference>
<dbReference type="InterPro" id="IPR027417">
    <property type="entry name" value="P-loop_NTPase"/>
</dbReference>
<dbReference type="PANTHER" id="PTHR43581">
    <property type="entry name" value="ATP/GTP PHOSPHATASE"/>
    <property type="match status" value="1"/>
</dbReference>
<evidence type="ECO:0000259" key="1">
    <source>
        <dbReference type="Pfam" id="PF13304"/>
    </source>
</evidence>
<dbReference type="EMBL" id="JAOCJE010000001">
    <property type="protein sequence ID" value="MDH1340432.1"/>
    <property type="molecule type" value="Genomic_DNA"/>
</dbReference>
<dbReference type="RefSeq" id="WP_279534574.1">
    <property type="nucleotide sequence ID" value="NZ_CP104579.1"/>
</dbReference>
<dbReference type="InterPro" id="IPR003959">
    <property type="entry name" value="ATPase_AAA_core"/>
</dbReference>
<evidence type="ECO:0000313" key="4">
    <source>
        <dbReference type="Proteomes" id="UP001161697"/>
    </source>
</evidence>
<dbReference type="Gene3D" id="3.40.50.300">
    <property type="entry name" value="P-loop containing nucleotide triphosphate hydrolases"/>
    <property type="match status" value="1"/>
</dbReference>
<evidence type="ECO:0000259" key="2">
    <source>
        <dbReference type="Pfam" id="PF13476"/>
    </source>
</evidence>
<dbReference type="PANTHER" id="PTHR43581:SF4">
    <property type="entry name" value="ATP_GTP PHOSPHATASE"/>
    <property type="match status" value="1"/>
</dbReference>
<dbReference type="GO" id="GO:0006302">
    <property type="term" value="P:double-strand break repair"/>
    <property type="evidence" value="ECO:0007669"/>
    <property type="project" value="InterPro"/>
</dbReference>
<sequence>MDVIEKLRKSLKSKSYEPFIRHIRFPHFKNLTPYLNIDFKFPITALVGPNGSNKSSILRAIACCPHFKNLSEYWFETDVDPIDESGGRPRYIFGYIDQHSNKTAEVIQTRISRPGKNEVWEPSRPLKIDGMETLVPLRPGITVPGRTSTRWAGIKKDVTILDFRSEISAFDKILYHGDAAEHFRKKSSKDILRQRSKHLRKVIREDLKSYRPFKGHEETVFSNELLPPESVKIISDIIGKEYSEIRLIEHSLLENRSHTAILKSKGLTYSEAFAGSGEFAVVMLVKKTMSAPPRSLIILDEPEVSLHPGAQLKLMDFLLRESLNRHHQIVISTHSKLIVDKLPPEAIVLLQPNPATYKITAQGDVNPAEAFFHLGQVPASKKKIFVEDPLACELVRKTLRILGEGAFNQFEVMWYPGGAPSIFQKCMTGLFQTNDTNSYFLLDGDQKPQTEIINPQRIPEADHESIKEQIKLLTGMSANTLIFSENGGKDPNTADHRKKLERLFLEYALERTHFLPSKNPEDFVWDNMKKDIYSEKCEGLTSKERYVKLTRLEKGLMEGEKVSATEILETQIRRLATISNNTPSITELSIFLKNFVE</sequence>
<dbReference type="InterPro" id="IPR051396">
    <property type="entry name" value="Bact_Antivir_Def_Nuclease"/>
</dbReference>
<comment type="caution">
    <text evidence="3">The sequence shown here is derived from an EMBL/GenBank/DDBJ whole genome shotgun (WGS) entry which is preliminary data.</text>
</comment>
<dbReference type="GO" id="GO:0005524">
    <property type="term" value="F:ATP binding"/>
    <property type="evidence" value="ECO:0007669"/>
    <property type="project" value="InterPro"/>
</dbReference>
<feature type="domain" description="ATPase AAA-type core" evidence="1">
    <location>
        <begin position="291"/>
        <end position="340"/>
    </location>
</feature>
<dbReference type="GO" id="GO:0016887">
    <property type="term" value="F:ATP hydrolysis activity"/>
    <property type="evidence" value="ECO:0007669"/>
    <property type="project" value="InterPro"/>
</dbReference>
<dbReference type="Proteomes" id="UP001161697">
    <property type="component" value="Unassembled WGS sequence"/>
</dbReference>
<proteinExistence type="predicted"/>
<feature type="domain" description="Rad50/SbcC-type AAA" evidence="2">
    <location>
        <begin position="35"/>
        <end position="65"/>
    </location>
</feature>
<accession>A0AA42QAZ9</accession>
<dbReference type="AlphaFoldDB" id="A0AA42QAZ9"/>
<protein>
    <submittedName>
        <fullName evidence="3">AAA family ATPase</fullName>
    </submittedName>
</protein>
<dbReference type="Pfam" id="PF13476">
    <property type="entry name" value="AAA_23"/>
    <property type="match status" value="1"/>
</dbReference>
<evidence type="ECO:0000313" key="3">
    <source>
        <dbReference type="EMBL" id="MDH1340432.1"/>
    </source>
</evidence>
<organism evidence="3 4">
    <name type="scientific">Ectopseudomonas oleovorans</name>
    <name type="common">Pseudomonas oleovorans</name>
    <dbReference type="NCBI Taxonomy" id="301"/>
    <lineage>
        <taxon>Bacteria</taxon>
        <taxon>Pseudomonadati</taxon>
        <taxon>Pseudomonadota</taxon>
        <taxon>Gammaproteobacteria</taxon>
        <taxon>Pseudomonadales</taxon>
        <taxon>Pseudomonadaceae</taxon>
        <taxon>Ectopseudomonas</taxon>
    </lineage>
</organism>